<evidence type="ECO:0000256" key="2">
    <source>
        <dbReference type="SAM" id="Phobius"/>
    </source>
</evidence>
<dbReference type="RefSeq" id="WP_214056929.1">
    <property type="nucleotide sequence ID" value="NZ_BAAAHS010000103.1"/>
</dbReference>
<sequence>MSRAKKPAADPLDGRRGRIGDAPRWIVVPVLVVFVGLSLTFLVVVVGGGVLLSSTTGVQETRYDVLVGWVFSGVVVVVLLRLLYDYRRRRPLFQVDRAYYRLATFFIGIYGAMGSGRVGTVVAALMLLHSFVLDRQVRESPGPSPASKEHREWLERGGR</sequence>
<keyword evidence="2" id="KW-0812">Transmembrane</keyword>
<dbReference type="Proteomes" id="UP000679307">
    <property type="component" value="Chromosome"/>
</dbReference>
<feature type="compositionally biased region" description="Basic and acidic residues" evidence="1">
    <location>
        <begin position="147"/>
        <end position="159"/>
    </location>
</feature>
<reference evidence="3 4" key="1">
    <citation type="submission" date="2021-05" db="EMBL/GenBank/DDBJ databases">
        <title>Complete genome of Nocardioides aquaticus KCTC 9944T isolated from meromictic and hypersaline Ekho Lake, Antarctica.</title>
        <authorList>
            <person name="Hwang K."/>
            <person name="Kim K.M."/>
            <person name="Choe H."/>
        </authorList>
    </citation>
    <scope>NUCLEOTIDE SEQUENCE [LARGE SCALE GENOMIC DNA]</scope>
    <source>
        <strain evidence="3 4">KCTC 9944</strain>
    </source>
</reference>
<feature type="transmembrane region" description="Helical" evidence="2">
    <location>
        <begin position="66"/>
        <end position="84"/>
    </location>
</feature>
<feature type="transmembrane region" description="Helical" evidence="2">
    <location>
        <begin position="25"/>
        <end position="46"/>
    </location>
</feature>
<name>A0ABX8EM21_9ACTN</name>
<accession>A0ABX8EM21</accession>
<protein>
    <submittedName>
        <fullName evidence="3">Uncharacterized protein</fullName>
    </submittedName>
</protein>
<keyword evidence="4" id="KW-1185">Reference proteome</keyword>
<keyword evidence="2" id="KW-1133">Transmembrane helix</keyword>
<evidence type="ECO:0000313" key="4">
    <source>
        <dbReference type="Proteomes" id="UP000679307"/>
    </source>
</evidence>
<feature type="region of interest" description="Disordered" evidence="1">
    <location>
        <begin position="137"/>
        <end position="159"/>
    </location>
</feature>
<feature type="transmembrane region" description="Helical" evidence="2">
    <location>
        <begin position="105"/>
        <end position="128"/>
    </location>
</feature>
<proteinExistence type="predicted"/>
<evidence type="ECO:0000313" key="3">
    <source>
        <dbReference type="EMBL" id="QVT81567.1"/>
    </source>
</evidence>
<organism evidence="3 4">
    <name type="scientific">Nocardioides aquaticus</name>
    <dbReference type="NCBI Taxonomy" id="160826"/>
    <lineage>
        <taxon>Bacteria</taxon>
        <taxon>Bacillati</taxon>
        <taxon>Actinomycetota</taxon>
        <taxon>Actinomycetes</taxon>
        <taxon>Propionibacteriales</taxon>
        <taxon>Nocardioidaceae</taxon>
        <taxon>Nocardioides</taxon>
    </lineage>
</organism>
<evidence type="ECO:0000256" key="1">
    <source>
        <dbReference type="SAM" id="MobiDB-lite"/>
    </source>
</evidence>
<keyword evidence="2" id="KW-0472">Membrane</keyword>
<dbReference type="EMBL" id="CP075371">
    <property type="protein sequence ID" value="QVT81567.1"/>
    <property type="molecule type" value="Genomic_DNA"/>
</dbReference>
<gene>
    <name evidence="3" type="ORF">ENKNEFLB_03977</name>
</gene>